<dbReference type="GO" id="GO:0006355">
    <property type="term" value="P:regulation of DNA-templated transcription"/>
    <property type="evidence" value="ECO:0007669"/>
    <property type="project" value="InterPro"/>
</dbReference>
<evidence type="ECO:0000313" key="7">
    <source>
        <dbReference type="EMBL" id="AEF83604.1"/>
    </source>
</evidence>
<dbReference type="EMBL" id="CP001843">
    <property type="protein sequence ID" value="AEF83604.1"/>
    <property type="molecule type" value="Genomic_DNA"/>
</dbReference>
<accession>F5YMV9</accession>
<evidence type="ECO:0000256" key="2">
    <source>
        <dbReference type="ARBA" id="ARBA00023125"/>
    </source>
</evidence>
<keyword evidence="3" id="KW-0804">Transcription</keyword>
<dbReference type="SUPFAM" id="SSF46894">
    <property type="entry name" value="C-terminal effector domain of the bipartite response regulators"/>
    <property type="match status" value="1"/>
</dbReference>
<dbReference type="OrthoDB" id="371301at2"/>
<dbReference type="PANTHER" id="PTHR44688">
    <property type="entry name" value="DNA-BINDING TRANSCRIPTIONAL ACTIVATOR DEVR_DOSR"/>
    <property type="match status" value="1"/>
</dbReference>
<keyword evidence="2" id="KW-0238">DNA-binding</keyword>
<evidence type="ECO:0000256" key="4">
    <source>
        <dbReference type="SAM" id="MobiDB-lite"/>
    </source>
</evidence>
<keyword evidence="5" id="KW-0812">Transmembrane</keyword>
<dbReference type="CDD" id="cd06170">
    <property type="entry name" value="LuxR_C_like"/>
    <property type="match status" value="1"/>
</dbReference>
<dbReference type="SMART" id="SM00421">
    <property type="entry name" value="HTH_LUXR"/>
    <property type="match status" value="1"/>
</dbReference>
<feature type="transmembrane region" description="Helical" evidence="5">
    <location>
        <begin position="373"/>
        <end position="396"/>
    </location>
</feature>
<protein>
    <submittedName>
        <fullName evidence="7">Transcriptional regulator, LuxR family protein</fullName>
    </submittedName>
</protein>
<evidence type="ECO:0000256" key="1">
    <source>
        <dbReference type="ARBA" id="ARBA00023015"/>
    </source>
</evidence>
<dbReference type="InterPro" id="IPR036388">
    <property type="entry name" value="WH-like_DNA-bd_sf"/>
</dbReference>
<keyword evidence="1" id="KW-0805">Transcription regulation</keyword>
<dbReference type="AlphaFoldDB" id="F5YMV9"/>
<name>F5YMV9_TREPZ</name>
<organism evidence="7 8">
    <name type="scientific">Treponema primitia (strain ATCC BAA-887 / DSM 12427 / ZAS-2)</name>
    <dbReference type="NCBI Taxonomy" id="545694"/>
    <lineage>
        <taxon>Bacteria</taxon>
        <taxon>Pseudomonadati</taxon>
        <taxon>Spirochaetota</taxon>
        <taxon>Spirochaetia</taxon>
        <taxon>Spirochaetales</taxon>
        <taxon>Treponemataceae</taxon>
        <taxon>Treponema</taxon>
    </lineage>
</organism>
<feature type="region of interest" description="Disordered" evidence="4">
    <location>
        <begin position="1"/>
        <end position="22"/>
    </location>
</feature>
<reference evidence="8" key="1">
    <citation type="submission" date="2009-12" db="EMBL/GenBank/DDBJ databases">
        <title>Complete sequence of Treponema primitia strain ZAS-2.</title>
        <authorList>
            <person name="Tetu S.G."/>
            <person name="Matson E."/>
            <person name="Ren Q."/>
            <person name="Seshadri R."/>
            <person name="Elbourne L."/>
            <person name="Hassan K.A."/>
            <person name="Durkin A."/>
            <person name="Radune D."/>
            <person name="Mohamoud Y."/>
            <person name="Shay R."/>
            <person name="Jin S."/>
            <person name="Zhang X."/>
            <person name="Lucey K."/>
            <person name="Ballor N.R."/>
            <person name="Ottesen E."/>
            <person name="Rosenthal R."/>
            <person name="Allen A."/>
            <person name="Leadbetter J.R."/>
            <person name="Paulsen I.T."/>
        </authorList>
    </citation>
    <scope>NUCLEOTIDE SEQUENCE [LARGE SCALE GENOMIC DNA]</scope>
    <source>
        <strain evidence="8">ATCC BAA-887 / DSM 12427 / ZAS-2</strain>
    </source>
</reference>
<dbReference type="Proteomes" id="UP000009223">
    <property type="component" value="Chromosome"/>
</dbReference>
<dbReference type="Pfam" id="PF00196">
    <property type="entry name" value="GerE"/>
    <property type="match status" value="1"/>
</dbReference>
<evidence type="ECO:0000313" key="8">
    <source>
        <dbReference type="Proteomes" id="UP000009223"/>
    </source>
</evidence>
<dbReference type="PROSITE" id="PS50043">
    <property type="entry name" value="HTH_LUXR_2"/>
    <property type="match status" value="1"/>
</dbReference>
<dbReference type="HOGENOM" id="CLU_038040_0_0_12"/>
<evidence type="ECO:0000259" key="6">
    <source>
        <dbReference type="PROSITE" id="PS50043"/>
    </source>
</evidence>
<feature type="transmembrane region" description="Helical" evidence="5">
    <location>
        <begin position="37"/>
        <end position="58"/>
    </location>
</feature>
<feature type="domain" description="HTH luxR-type" evidence="6">
    <location>
        <begin position="416"/>
        <end position="479"/>
    </location>
</feature>
<dbReference type="RefSeq" id="WP_015708416.1">
    <property type="nucleotide sequence ID" value="NC_015578.1"/>
</dbReference>
<dbReference type="STRING" id="545694.TREPR_1709"/>
<dbReference type="Gene3D" id="1.10.10.10">
    <property type="entry name" value="Winged helix-like DNA-binding domain superfamily/Winged helix DNA-binding domain"/>
    <property type="match status" value="1"/>
</dbReference>
<proteinExistence type="predicted"/>
<keyword evidence="8" id="KW-1185">Reference proteome</keyword>
<evidence type="ECO:0000256" key="3">
    <source>
        <dbReference type="ARBA" id="ARBA00023163"/>
    </source>
</evidence>
<feature type="compositionally biased region" description="Basic and acidic residues" evidence="4">
    <location>
        <begin position="1"/>
        <end position="10"/>
    </location>
</feature>
<dbReference type="PANTHER" id="PTHR44688:SF16">
    <property type="entry name" value="DNA-BINDING TRANSCRIPTIONAL ACTIVATOR DEVR_DOSR"/>
    <property type="match status" value="1"/>
</dbReference>
<dbReference type="PRINTS" id="PR00038">
    <property type="entry name" value="HTHLUXR"/>
</dbReference>
<dbReference type="KEGG" id="tpi:TREPR_1709"/>
<reference evidence="7 8" key="2">
    <citation type="journal article" date="2011" name="ISME J.">
        <title>RNA-seq reveals cooperative metabolic interactions between two termite-gut spirochete species in co-culture.</title>
        <authorList>
            <person name="Rosenthal A.Z."/>
            <person name="Matson E.G."/>
            <person name="Eldar A."/>
            <person name="Leadbetter J.R."/>
        </authorList>
    </citation>
    <scope>NUCLEOTIDE SEQUENCE [LARGE SCALE GENOMIC DNA]</scope>
    <source>
        <strain evidence="8">ATCC BAA-887 / DSM 12427 / ZAS-2</strain>
    </source>
</reference>
<sequence>MQESATERPKPKGPPPEIKNDPEIAKKEKGSFKQHLFLTRIPVALYTLGLVVFIILLLNGTINFGGKEVKGQIFRERHRIALDLERRLGEVVVDSIQFSQSLARNIENHLRFSELSMPELSYHPDILEAIANDELDLVLFALDKAKVSGVFVVLAATVNPYIEGADVSHSGFFIRNAEPVVPSSSYKLFLRGFADLAYQNNLSLLSNWRLEFTITSDRDFYTAPKASHQENPSLPLARSYYWTFNGLFGEYSEEEPTILCSVPIISSQGEFLGVCGFEVSTANFKAIHNSSTDPYPQLLGIFGPHNGKEFEGGQYFFSGNKEDRQFADFVFLDDTEAVKLYPGNSPYKDKVMAVALGMPKQDYKGLLFSHNSILLVILILLGGGIFTVSLLLNHYYRTSYGEQLAKLQEQFARAPPNFDKFGLSKREKEICTLLLKGYTIKEIGAELFIAFATVNNHCQNIYRKLDINSRQELFLKFGS</sequence>
<evidence type="ECO:0000256" key="5">
    <source>
        <dbReference type="SAM" id="Phobius"/>
    </source>
</evidence>
<dbReference type="eggNOG" id="COG2197">
    <property type="taxonomic scope" value="Bacteria"/>
</dbReference>
<dbReference type="InterPro" id="IPR016032">
    <property type="entry name" value="Sig_transdc_resp-reg_C-effctor"/>
</dbReference>
<keyword evidence="5" id="KW-1133">Transmembrane helix</keyword>
<dbReference type="GO" id="GO:0003677">
    <property type="term" value="F:DNA binding"/>
    <property type="evidence" value="ECO:0007669"/>
    <property type="project" value="UniProtKB-KW"/>
</dbReference>
<keyword evidence="5" id="KW-0472">Membrane</keyword>
<dbReference type="InterPro" id="IPR000792">
    <property type="entry name" value="Tscrpt_reg_LuxR_C"/>
</dbReference>
<gene>
    <name evidence="7" type="ordered locus">TREPR_1709</name>
</gene>